<dbReference type="Proteomes" id="UP001282284">
    <property type="component" value="Unassembled WGS sequence"/>
</dbReference>
<name>A0ABU4G9R2_9BACL</name>
<organism evidence="2 3">
    <name type="scientific">Sporosarcina saromensis</name>
    <dbReference type="NCBI Taxonomy" id="359365"/>
    <lineage>
        <taxon>Bacteria</taxon>
        <taxon>Bacillati</taxon>
        <taxon>Bacillota</taxon>
        <taxon>Bacilli</taxon>
        <taxon>Bacillales</taxon>
        <taxon>Caryophanaceae</taxon>
        <taxon>Sporosarcina</taxon>
    </lineage>
</organism>
<dbReference type="PANTHER" id="PTHR21366">
    <property type="entry name" value="GLYOXALASE FAMILY PROTEIN"/>
    <property type="match status" value="1"/>
</dbReference>
<proteinExistence type="predicted"/>
<feature type="domain" description="VOC" evidence="1">
    <location>
        <begin position="2"/>
        <end position="111"/>
    </location>
</feature>
<evidence type="ECO:0000313" key="3">
    <source>
        <dbReference type="Proteomes" id="UP001282284"/>
    </source>
</evidence>
<dbReference type="Gene3D" id="3.10.180.10">
    <property type="entry name" value="2,3-Dihydroxybiphenyl 1,2-Dioxygenase, domain 1"/>
    <property type="match status" value="1"/>
</dbReference>
<dbReference type="CDD" id="cd06587">
    <property type="entry name" value="VOC"/>
    <property type="match status" value="1"/>
</dbReference>
<evidence type="ECO:0000259" key="1">
    <source>
        <dbReference type="PROSITE" id="PS51819"/>
    </source>
</evidence>
<comment type="caution">
    <text evidence="2">The sequence shown here is derived from an EMBL/GenBank/DDBJ whole genome shotgun (WGS) entry which is preliminary data.</text>
</comment>
<gene>
    <name evidence="2" type="ORF">QT711_10935</name>
</gene>
<dbReference type="InterPro" id="IPR050383">
    <property type="entry name" value="GlyoxalaseI/FosfomycinResist"/>
</dbReference>
<dbReference type="SUPFAM" id="SSF54593">
    <property type="entry name" value="Glyoxalase/Bleomycin resistance protein/Dihydroxybiphenyl dioxygenase"/>
    <property type="match status" value="1"/>
</dbReference>
<dbReference type="InterPro" id="IPR037523">
    <property type="entry name" value="VOC_core"/>
</dbReference>
<sequence>MRFHHVGLEVTNLEKSMAFYQQLLNLEIETRFSFMNEDIVFLGSKDYRLELIESQEDVRTVHICFEVPNLHEVMNQFHRTQKLEGPYELENGWQTVFYEGPNREIIEFIQIGNTL</sequence>
<protein>
    <submittedName>
        <fullName evidence="2">VOC family protein</fullName>
    </submittedName>
</protein>
<keyword evidence="3" id="KW-1185">Reference proteome</keyword>
<accession>A0ABU4G9R2</accession>
<dbReference type="RefSeq" id="WP_317944217.1">
    <property type="nucleotide sequence ID" value="NZ_JAUBDI010000009.1"/>
</dbReference>
<dbReference type="PROSITE" id="PS51819">
    <property type="entry name" value="VOC"/>
    <property type="match status" value="1"/>
</dbReference>
<evidence type="ECO:0000313" key="2">
    <source>
        <dbReference type="EMBL" id="MDW0113705.1"/>
    </source>
</evidence>
<dbReference type="InterPro" id="IPR029068">
    <property type="entry name" value="Glyas_Bleomycin-R_OHBP_Dase"/>
</dbReference>
<dbReference type="Pfam" id="PF13669">
    <property type="entry name" value="Glyoxalase_4"/>
    <property type="match status" value="1"/>
</dbReference>
<reference evidence="2 3" key="1">
    <citation type="submission" date="2023-06" db="EMBL/GenBank/DDBJ databases">
        <title>Sporosarcina sp. nov., isolated from Korean traditional fermented seafood 'Jeotgal'.</title>
        <authorList>
            <person name="Yang A.I."/>
            <person name="Shin N.-R."/>
        </authorList>
    </citation>
    <scope>NUCLEOTIDE SEQUENCE [LARGE SCALE GENOMIC DNA]</scope>
    <source>
        <strain evidence="2 3">KCTC13119</strain>
    </source>
</reference>
<dbReference type="EMBL" id="JAUBDI010000009">
    <property type="protein sequence ID" value="MDW0113705.1"/>
    <property type="molecule type" value="Genomic_DNA"/>
</dbReference>